<evidence type="ECO:0000256" key="4">
    <source>
        <dbReference type="ARBA" id="ARBA00022801"/>
    </source>
</evidence>
<dbReference type="InterPro" id="IPR017782">
    <property type="entry name" value="Hydroxyacylglutathione_Hdrlase"/>
</dbReference>
<evidence type="ECO:0000256" key="5">
    <source>
        <dbReference type="ARBA" id="ARBA00022833"/>
    </source>
</evidence>
<dbReference type="InterPro" id="IPR035680">
    <property type="entry name" value="Clx_II_MBL"/>
</dbReference>
<dbReference type="Gene3D" id="3.60.15.10">
    <property type="entry name" value="Ribonuclease Z/Hydroxyacylglutathione hydrolase-like"/>
    <property type="match status" value="1"/>
</dbReference>
<dbReference type="CDD" id="cd07723">
    <property type="entry name" value="hydroxyacylglutathione_hydrolase_MBL-fold"/>
    <property type="match status" value="1"/>
</dbReference>
<name>A0A382DMF7_9ZZZZ</name>
<keyword evidence="3" id="KW-0479">Metal-binding</keyword>
<dbReference type="GO" id="GO:0004416">
    <property type="term" value="F:hydroxyacylglutathione hydrolase activity"/>
    <property type="evidence" value="ECO:0007669"/>
    <property type="project" value="InterPro"/>
</dbReference>
<organism evidence="7">
    <name type="scientific">marine metagenome</name>
    <dbReference type="NCBI Taxonomy" id="408172"/>
    <lineage>
        <taxon>unclassified sequences</taxon>
        <taxon>metagenomes</taxon>
        <taxon>ecological metagenomes</taxon>
    </lineage>
</organism>
<keyword evidence="4" id="KW-0378">Hydrolase</keyword>
<gene>
    <name evidence="7" type="ORF">METZ01_LOCUS192500</name>
</gene>
<feature type="domain" description="Metallo-beta-lactamase" evidence="6">
    <location>
        <begin position="11"/>
        <end position="169"/>
    </location>
</feature>
<dbReference type="EMBL" id="UINC01040161">
    <property type="protein sequence ID" value="SVB39646.1"/>
    <property type="molecule type" value="Genomic_DNA"/>
</dbReference>
<evidence type="ECO:0000259" key="6">
    <source>
        <dbReference type="SMART" id="SM00849"/>
    </source>
</evidence>
<dbReference type="GO" id="GO:0019243">
    <property type="term" value="P:methylglyoxal catabolic process to D-lactate via S-lactoyl-glutathione"/>
    <property type="evidence" value="ECO:0007669"/>
    <property type="project" value="InterPro"/>
</dbReference>
<protein>
    <recommendedName>
        <fullName evidence="6">Metallo-beta-lactamase domain-containing protein</fullName>
    </recommendedName>
</protein>
<dbReference type="GO" id="GO:0046872">
    <property type="term" value="F:metal ion binding"/>
    <property type="evidence" value="ECO:0007669"/>
    <property type="project" value="UniProtKB-KW"/>
</dbReference>
<dbReference type="Pfam" id="PF00753">
    <property type="entry name" value="Lactamase_B"/>
    <property type="match status" value="1"/>
</dbReference>
<dbReference type="InterPro" id="IPR001279">
    <property type="entry name" value="Metallo-B-lactamas"/>
</dbReference>
<feature type="non-terminal residue" evidence="7">
    <location>
        <position position="182"/>
    </location>
</feature>
<keyword evidence="5" id="KW-0862">Zinc</keyword>
<evidence type="ECO:0000256" key="2">
    <source>
        <dbReference type="ARBA" id="ARBA00006759"/>
    </source>
</evidence>
<comment type="similarity">
    <text evidence="2">Belongs to the metallo-beta-lactamase superfamily. Glyoxalase II family.</text>
</comment>
<dbReference type="AlphaFoldDB" id="A0A382DMF7"/>
<dbReference type="SMART" id="SM00849">
    <property type="entry name" value="Lactamase_B"/>
    <property type="match status" value="1"/>
</dbReference>
<sequence length="182" mass="20732">MHVNLIPCLTDNYAYIINDNVSKTVGVVDPSEALPVIAFLKKQNLKLNYILNTHHHYDHIGGNTELKKLYNAKVVGFVGDKHRIPGIDIMLEDNAKWTFGESSVKILHIPGHTLGHICFFFENEKIAFTGDTLFSLGCGRIFEGDHKQMLTSLNKIKKLPKNTKIYCGHEYTYKNAEFCMKY</sequence>
<dbReference type="InterPro" id="IPR050110">
    <property type="entry name" value="Glyoxalase_II_hydrolase"/>
</dbReference>
<reference evidence="7" key="1">
    <citation type="submission" date="2018-05" db="EMBL/GenBank/DDBJ databases">
        <authorList>
            <person name="Lanie J.A."/>
            <person name="Ng W.-L."/>
            <person name="Kazmierczak K.M."/>
            <person name="Andrzejewski T.M."/>
            <person name="Davidsen T.M."/>
            <person name="Wayne K.J."/>
            <person name="Tettelin H."/>
            <person name="Glass J.I."/>
            <person name="Rusch D."/>
            <person name="Podicherti R."/>
            <person name="Tsui H.-C.T."/>
            <person name="Winkler M.E."/>
        </authorList>
    </citation>
    <scope>NUCLEOTIDE SEQUENCE</scope>
</reference>
<evidence type="ECO:0000256" key="1">
    <source>
        <dbReference type="ARBA" id="ARBA00001947"/>
    </source>
</evidence>
<dbReference type="InterPro" id="IPR036866">
    <property type="entry name" value="RibonucZ/Hydroxyglut_hydro"/>
</dbReference>
<accession>A0A382DMF7</accession>
<evidence type="ECO:0000256" key="3">
    <source>
        <dbReference type="ARBA" id="ARBA00022723"/>
    </source>
</evidence>
<proteinExistence type="inferred from homology"/>
<comment type="cofactor">
    <cofactor evidence="1">
        <name>Zn(2+)</name>
        <dbReference type="ChEBI" id="CHEBI:29105"/>
    </cofactor>
</comment>
<dbReference type="NCBIfam" id="TIGR03413">
    <property type="entry name" value="GSH_gloB"/>
    <property type="match status" value="1"/>
</dbReference>
<dbReference type="PANTHER" id="PTHR43705">
    <property type="entry name" value="HYDROXYACYLGLUTATHIONE HYDROLASE"/>
    <property type="match status" value="1"/>
</dbReference>
<evidence type="ECO:0000313" key="7">
    <source>
        <dbReference type="EMBL" id="SVB39646.1"/>
    </source>
</evidence>
<dbReference type="PANTHER" id="PTHR43705:SF1">
    <property type="entry name" value="HYDROXYACYLGLUTATHIONE HYDROLASE GLOB"/>
    <property type="match status" value="1"/>
</dbReference>
<dbReference type="SUPFAM" id="SSF56281">
    <property type="entry name" value="Metallo-hydrolase/oxidoreductase"/>
    <property type="match status" value="1"/>
</dbReference>